<organism evidence="3 4">
    <name type="scientific">Candidatus Phocaeicola excrementipullorum</name>
    <dbReference type="NCBI Taxonomy" id="2838731"/>
    <lineage>
        <taxon>Bacteria</taxon>
        <taxon>Pseudomonadati</taxon>
        <taxon>Bacteroidota</taxon>
        <taxon>Bacteroidia</taxon>
        <taxon>Bacteroidales</taxon>
        <taxon>Bacteroidaceae</taxon>
        <taxon>Phocaeicola</taxon>
    </lineage>
</organism>
<dbReference type="PANTHER" id="PTHR42767">
    <property type="entry name" value="ENDO-BETA-1,6-GALACTANASE"/>
    <property type="match status" value="1"/>
</dbReference>
<evidence type="ECO:0000313" key="4">
    <source>
        <dbReference type="Proteomes" id="UP000784286"/>
    </source>
</evidence>
<reference evidence="3" key="1">
    <citation type="journal article" date="2021" name="PeerJ">
        <title>Extensive microbial diversity within the chicken gut microbiome revealed by metagenomics and culture.</title>
        <authorList>
            <person name="Gilroy R."/>
            <person name="Ravi A."/>
            <person name="Getino M."/>
            <person name="Pursley I."/>
            <person name="Horton D.L."/>
            <person name="Alikhan N.F."/>
            <person name="Baker D."/>
            <person name="Gharbi K."/>
            <person name="Hall N."/>
            <person name="Watson M."/>
            <person name="Adriaenssens E.M."/>
            <person name="Foster-Nyarko E."/>
            <person name="Jarju S."/>
            <person name="Secka A."/>
            <person name="Antonio M."/>
            <person name="Oren A."/>
            <person name="Chaudhuri R.R."/>
            <person name="La Ragione R."/>
            <person name="Hildebrand F."/>
            <person name="Pallen M.J."/>
        </authorList>
    </citation>
    <scope>NUCLEOTIDE SEQUENCE</scope>
    <source>
        <strain evidence="3">8470</strain>
    </source>
</reference>
<accession>A0A948TLR9</accession>
<dbReference type="EMBL" id="JAHLFJ010000036">
    <property type="protein sequence ID" value="MBU3855622.1"/>
    <property type="molecule type" value="Genomic_DNA"/>
</dbReference>
<dbReference type="Pfam" id="PF14587">
    <property type="entry name" value="Glyco_hydr_30_2"/>
    <property type="match status" value="1"/>
</dbReference>
<reference evidence="3" key="2">
    <citation type="submission" date="2021-04" db="EMBL/GenBank/DDBJ databases">
        <authorList>
            <person name="Gilroy R."/>
        </authorList>
    </citation>
    <scope>NUCLEOTIDE SEQUENCE</scope>
    <source>
        <strain evidence="3">8470</strain>
    </source>
</reference>
<dbReference type="Gene3D" id="2.60.40.1180">
    <property type="entry name" value="Golgi alpha-mannosidase II"/>
    <property type="match status" value="1"/>
</dbReference>
<dbReference type="PANTHER" id="PTHR42767:SF1">
    <property type="entry name" value="ENDO-BETA-1,6-GALACTANASE-LIKE DOMAIN-CONTAINING PROTEIN"/>
    <property type="match status" value="1"/>
</dbReference>
<dbReference type="InterPro" id="IPR017853">
    <property type="entry name" value="GH"/>
</dbReference>
<dbReference type="SUPFAM" id="SSF51445">
    <property type="entry name" value="(Trans)glycosidases"/>
    <property type="match status" value="1"/>
</dbReference>
<feature type="domain" description="Endo-beta-1,6-galactanase-like" evidence="2">
    <location>
        <begin position="41"/>
        <end position="396"/>
    </location>
</feature>
<dbReference type="InterPro" id="IPR039743">
    <property type="entry name" value="6GAL/EXGAL"/>
</dbReference>
<evidence type="ECO:0000313" key="3">
    <source>
        <dbReference type="EMBL" id="MBU3855622.1"/>
    </source>
</evidence>
<dbReference type="InterPro" id="IPR013780">
    <property type="entry name" value="Glyco_hydro_b"/>
</dbReference>
<comment type="caution">
    <text evidence="3">The sequence shown here is derived from an EMBL/GenBank/DDBJ whole genome shotgun (WGS) entry which is preliminary data.</text>
</comment>
<dbReference type="Proteomes" id="UP000784286">
    <property type="component" value="Unassembled WGS sequence"/>
</dbReference>
<keyword evidence="1" id="KW-0732">Signal</keyword>
<evidence type="ECO:0000256" key="1">
    <source>
        <dbReference type="SAM" id="SignalP"/>
    </source>
</evidence>
<dbReference type="GO" id="GO:0004553">
    <property type="term" value="F:hydrolase activity, hydrolyzing O-glycosyl compounds"/>
    <property type="evidence" value="ECO:0007669"/>
    <property type="project" value="InterPro"/>
</dbReference>
<evidence type="ECO:0000259" key="2">
    <source>
        <dbReference type="Pfam" id="PF14587"/>
    </source>
</evidence>
<dbReference type="PROSITE" id="PS51257">
    <property type="entry name" value="PROKAR_LIPOPROTEIN"/>
    <property type="match status" value="1"/>
</dbReference>
<sequence>MKRNRYFLFGFSCLAALSSCSDDETFVPAYEPPVEIDSTLTVTVNAAELYQTIDGFGASDAWMMDPIGKHWSEDNREGIAKLLFSRERDNLNNPEGIGLSMWRFNVGTGSYDQGDDSDISEAVKRTECFLSGDGGVYNWTKQSGQQYFMEKAKEYGCEQFVLFSNSAPVYFTGNGRANNNTDLPEESYKKFGDFLATVAEHFQGQGYNISYISPINEPEYEWGAGGQEGCRFTNAGVQKVAVALDGSLTEKGLSNTMMLMPEGAKWDYFYSTGDRGAAYGNKIDELFTPGGKYYIGDLSHFPDIICGHSYYLDKTWDVLENTRMQVYNKAVAQGLRIYQSEWSMLDEGYEDYPNYDEATYMDLALSMAKVLHHDLVTASMSSWCYWTAVSTEVYSQKNRFYLVRVIPGGGDYGDINEDGSFSAGKTLWVLGNYSLFVRPGYQRVGVNLPKDSKEVFGSAYISPEKDRLVVVYTNMTEKNIQIETSLEGIEGAVDSVEQLVTSESYDLEPIEHYREGLLPAKSVSTFVYSLK</sequence>
<dbReference type="AlphaFoldDB" id="A0A948TLR9"/>
<dbReference type="Gene3D" id="3.20.20.80">
    <property type="entry name" value="Glycosidases"/>
    <property type="match status" value="1"/>
</dbReference>
<feature type="signal peptide" evidence="1">
    <location>
        <begin position="1"/>
        <end position="21"/>
    </location>
</feature>
<proteinExistence type="predicted"/>
<feature type="chain" id="PRO_5037646509" evidence="1">
    <location>
        <begin position="22"/>
        <end position="531"/>
    </location>
</feature>
<dbReference type="InterPro" id="IPR039514">
    <property type="entry name" value="6GAL-like"/>
</dbReference>
<protein>
    <submittedName>
        <fullName evidence="3">Beta-glycosidase</fullName>
    </submittedName>
</protein>
<name>A0A948TLR9_9BACT</name>
<gene>
    <name evidence="3" type="ORF">H9928_03515</name>
</gene>